<evidence type="ECO:0000313" key="2">
    <source>
        <dbReference type="EMBL" id="CAA9327878.1"/>
    </source>
</evidence>
<protein>
    <submittedName>
        <fullName evidence="2">Membrane protein YeiH</fullName>
    </submittedName>
</protein>
<feature type="region of interest" description="Disordered" evidence="1">
    <location>
        <begin position="1"/>
        <end position="313"/>
    </location>
</feature>
<gene>
    <name evidence="2" type="ORF">AVDCRST_MAG34-76</name>
</gene>
<name>A0A6J4L9Z7_9ACTN</name>
<accession>A0A6J4L9Z7</accession>
<feature type="compositionally biased region" description="Basic residues" evidence="1">
    <location>
        <begin position="256"/>
        <end position="267"/>
    </location>
</feature>
<feature type="compositionally biased region" description="Gly residues" evidence="1">
    <location>
        <begin position="186"/>
        <end position="198"/>
    </location>
</feature>
<feature type="non-terminal residue" evidence="2">
    <location>
        <position position="1"/>
    </location>
</feature>
<proteinExistence type="predicted"/>
<dbReference type="EMBL" id="CADCUI010000005">
    <property type="protein sequence ID" value="CAA9327878.1"/>
    <property type="molecule type" value="Genomic_DNA"/>
</dbReference>
<feature type="compositionally biased region" description="Basic residues" evidence="1">
    <location>
        <begin position="84"/>
        <end position="110"/>
    </location>
</feature>
<feature type="compositionally biased region" description="Basic residues" evidence="1">
    <location>
        <begin position="141"/>
        <end position="165"/>
    </location>
</feature>
<feature type="compositionally biased region" description="Basic residues" evidence="1">
    <location>
        <begin position="1"/>
        <end position="29"/>
    </location>
</feature>
<feature type="compositionally biased region" description="Basic and acidic residues" evidence="1">
    <location>
        <begin position="285"/>
        <end position="295"/>
    </location>
</feature>
<reference evidence="2" key="1">
    <citation type="submission" date="2020-02" db="EMBL/GenBank/DDBJ databases">
        <authorList>
            <person name="Meier V. D."/>
        </authorList>
    </citation>
    <scope>NUCLEOTIDE SEQUENCE</scope>
    <source>
        <strain evidence="2">AVDCRST_MAG34</strain>
    </source>
</reference>
<sequence>DHPRRHPSPAIAKRRPGVLGGRRRGRRRRDGGAARQPAPGRPGAGHPRHQRRGRRADEQLARRPAHQDRPAGRHRAARAPPLARRPRRGGVARGRRRCRRRRRDLHRHLAGRPSDGSGAGTGPPDRGRFLRLWCGGDRSGRVRRTPSIRGRRHRDRPGDRLRHRHDSPAAARLRAAGARRRASRGVGRGVDPRGGPGGRVSSPARPVGPGCGDDRQACPGGPPGGGVRRRATPGWWGRRGNRGRPRRALVRVGLPGRRRRPQHRPGAQRRDQRCRQGRRACSGRGDVRPRHDGHNCRAQAGGASGVGPGDVRHRCRRPGLVRADSLALL</sequence>
<evidence type="ECO:0000256" key="1">
    <source>
        <dbReference type="SAM" id="MobiDB-lite"/>
    </source>
</evidence>
<feature type="compositionally biased region" description="Basic and acidic residues" evidence="1">
    <location>
        <begin position="55"/>
        <end position="71"/>
    </location>
</feature>
<organism evidence="2">
    <name type="scientific">uncultured Nocardioidaceae bacterium</name>
    <dbReference type="NCBI Taxonomy" id="253824"/>
    <lineage>
        <taxon>Bacteria</taxon>
        <taxon>Bacillati</taxon>
        <taxon>Actinomycetota</taxon>
        <taxon>Actinomycetes</taxon>
        <taxon>Propionibacteriales</taxon>
        <taxon>Nocardioidaceae</taxon>
        <taxon>environmental samples</taxon>
    </lineage>
</organism>
<feature type="non-terminal residue" evidence="2">
    <location>
        <position position="329"/>
    </location>
</feature>
<feature type="compositionally biased region" description="Basic residues" evidence="1">
    <location>
        <begin position="239"/>
        <end position="249"/>
    </location>
</feature>
<dbReference type="AlphaFoldDB" id="A0A6J4L9Z7"/>